<name>A0AA40V9D9_STUST</name>
<dbReference type="EMBL" id="JAAMRD010000027">
    <property type="protein sequence ID" value="MBA1307152.1"/>
    <property type="molecule type" value="Genomic_DNA"/>
</dbReference>
<dbReference type="Proteomes" id="UP001138621">
    <property type="component" value="Unassembled WGS sequence"/>
</dbReference>
<accession>A0AA40V9D9</accession>
<evidence type="ECO:0000256" key="2">
    <source>
        <dbReference type="ARBA" id="ARBA00022487"/>
    </source>
</evidence>
<feature type="signal peptide" evidence="9">
    <location>
        <begin position="1"/>
        <end position="23"/>
    </location>
</feature>
<evidence type="ECO:0000256" key="9">
    <source>
        <dbReference type="SAM" id="SignalP"/>
    </source>
</evidence>
<dbReference type="PANTHER" id="PTHR33938">
    <property type="entry name" value="FERULOYL ESTERASE B-RELATED"/>
    <property type="match status" value="1"/>
</dbReference>
<dbReference type="InterPro" id="IPR011118">
    <property type="entry name" value="Tannase/feruloyl_esterase"/>
</dbReference>
<evidence type="ECO:0000256" key="6">
    <source>
        <dbReference type="ARBA" id="ARBA00022837"/>
    </source>
</evidence>
<dbReference type="AlphaFoldDB" id="A0AA40V9D9"/>
<dbReference type="PANTHER" id="PTHR33938:SF15">
    <property type="entry name" value="FERULOYL ESTERASE B-RELATED"/>
    <property type="match status" value="1"/>
</dbReference>
<evidence type="ECO:0000256" key="3">
    <source>
        <dbReference type="ARBA" id="ARBA00022723"/>
    </source>
</evidence>
<protein>
    <submittedName>
        <fullName evidence="10">Tannase/feruloyl esterase family alpha/beta hydrolase</fullName>
    </submittedName>
</protein>
<proteinExistence type="inferred from homology"/>
<evidence type="ECO:0000313" key="10">
    <source>
        <dbReference type="EMBL" id="MBA1307152.1"/>
    </source>
</evidence>
<keyword evidence="2" id="KW-0719">Serine esterase</keyword>
<dbReference type="SUPFAM" id="SSF53474">
    <property type="entry name" value="alpha/beta-Hydrolases"/>
    <property type="match status" value="1"/>
</dbReference>
<keyword evidence="7" id="KW-1015">Disulfide bond</keyword>
<organism evidence="10 11">
    <name type="scientific">Stutzerimonas stutzeri</name>
    <name type="common">Pseudomonas stutzeri</name>
    <dbReference type="NCBI Taxonomy" id="316"/>
    <lineage>
        <taxon>Bacteria</taxon>
        <taxon>Pseudomonadati</taxon>
        <taxon>Pseudomonadota</taxon>
        <taxon>Gammaproteobacteria</taxon>
        <taxon>Pseudomonadales</taxon>
        <taxon>Pseudomonadaceae</taxon>
        <taxon>Stutzerimonas</taxon>
    </lineage>
</organism>
<keyword evidence="5 10" id="KW-0378">Hydrolase</keyword>
<evidence type="ECO:0000256" key="4">
    <source>
        <dbReference type="ARBA" id="ARBA00022729"/>
    </source>
</evidence>
<keyword evidence="4 9" id="KW-0732">Signal</keyword>
<dbReference type="GO" id="GO:0052689">
    <property type="term" value="F:carboxylic ester hydrolase activity"/>
    <property type="evidence" value="ECO:0007669"/>
    <property type="project" value="UniProtKB-KW"/>
</dbReference>
<feature type="region of interest" description="Disordered" evidence="8">
    <location>
        <begin position="525"/>
        <end position="559"/>
    </location>
</feature>
<comment type="caution">
    <text evidence="10">The sequence shown here is derived from an EMBL/GenBank/DDBJ whole genome shotgun (WGS) entry which is preliminary data.</text>
</comment>
<gene>
    <name evidence="10" type="ORF">G7024_22425</name>
</gene>
<reference evidence="10" key="1">
    <citation type="submission" date="2020-02" db="EMBL/GenBank/DDBJ databases">
        <title>Synteny-based analysis reveals conserved mechanism for high triclosan tolerance in Pseudomonas, as well as instances of horizontal transfer.</title>
        <authorList>
            <person name="Mcfarland A.G."/>
            <person name="Bertucci H.K."/>
            <person name="Litmann E."/>
            <person name="Shen J."/>
            <person name="Huttenhower C."/>
            <person name="Hartmann E.M."/>
        </authorList>
    </citation>
    <scope>NUCLEOTIDE SEQUENCE</scope>
    <source>
        <strain evidence="10">109A1</strain>
    </source>
</reference>
<dbReference type="GO" id="GO:0046872">
    <property type="term" value="F:metal ion binding"/>
    <property type="evidence" value="ECO:0007669"/>
    <property type="project" value="UniProtKB-KW"/>
</dbReference>
<dbReference type="RefSeq" id="WP_181122610.1">
    <property type="nucleotide sequence ID" value="NZ_JAAMRD010000027.1"/>
</dbReference>
<feature type="chain" id="PRO_5041332211" evidence="9">
    <location>
        <begin position="24"/>
        <end position="559"/>
    </location>
</feature>
<dbReference type="Gene3D" id="3.40.50.1820">
    <property type="entry name" value="alpha/beta hydrolase"/>
    <property type="match status" value="1"/>
</dbReference>
<keyword evidence="3" id="KW-0479">Metal-binding</keyword>
<evidence type="ECO:0000256" key="7">
    <source>
        <dbReference type="ARBA" id="ARBA00023157"/>
    </source>
</evidence>
<comment type="similarity">
    <text evidence="1">Belongs to the tannase family.</text>
</comment>
<evidence type="ECO:0000313" key="11">
    <source>
        <dbReference type="Proteomes" id="UP001138621"/>
    </source>
</evidence>
<dbReference type="InterPro" id="IPR029058">
    <property type="entry name" value="AB_hydrolase_fold"/>
</dbReference>
<evidence type="ECO:0000256" key="1">
    <source>
        <dbReference type="ARBA" id="ARBA00006249"/>
    </source>
</evidence>
<evidence type="ECO:0000256" key="5">
    <source>
        <dbReference type="ARBA" id="ARBA00022801"/>
    </source>
</evidence>
<evidence type="ECO:0000256" key="8">
    <source>
        <dbReference type="SAM" id="MobiDB-lite"/>
    </source>
</evidence>
<dbReference type="Pfam" id="PF07519">
    <property type="entry name" value="Tannase"/>
    <property type="match status" value="1"/>
</dbReference>
<sequence>MKISLFPIPLLALLCSGTSAAFAVTEPAHDGLAALEVVRPSRTCSSLLTLDLASIGGSGSRVTSASVQDTDQGVTVCNVEGTLAPSIGFRVQLPLDGWTQRYLQVGCGGLCGRISLRPDAVAGCVPFESGRFVVASTDMGHQGNGGTFGANPQQRADFAHRGVHLTARAAKALIKTFYDRAPAYSYFSGCSDGGREALIEAQRYPDDFDGIVAGAPAMNFQVQNSLLHAWQARVNRAPDGRSVLVASQLPLLHRAVLEQCDGLDGQLDGLLSDPRICRFDPATIQCPAGQDSDQCLTAAQVQAARRIYDGPRDERTGERLAVGGPQPGSELAWGGVFVPERAHGPLFSETIALEALRYLVFEQAPQPGYRLEQLRFDAETFDRLRARHPLFDATDPDLSAFADKGGKLILWHGWSDHHISPINTIAYHEALQRHLGKPEVERFVRMYLVPGMYHCHGGQGPSELDLLTPLMRWVESGQAADEIKVYQASRSGLPLSPKSRRAKTGRTPEYRPVYPYPAVARLVSDGQGERYTRGEPLTDTPTPAWRGADFYQPYRPRER</sequence>
<keyword evidence="6" id="KW-0106">Calcium</keyword>